<dbReference type="Proteomes" id="UP000281553">
    <property type="component" value="Unassembled WGS sequence"/>
</dbReference>
<protein>
    <submittedName>
        <fullName evidence="1">Uncharacterized protein</fullName>
    </submittedName>
</protein>
<reference evidence="1 2" key="1">
    <citation type="submission" date="2018-11" db="EMBL/GenBank/DDBJ databases">
        <authorList>
            <consortium name="Pathogen Informatics"/>
        </authorList>
    </citation>
    <scope>NUCLEOTIDE SEQUENCE [LARGE SCALE GENOMIC DNA]</scope>
</reference>
<dbReference type="AlphaFoldDB" id="A0A3P7PM19"/>
<sequence length="162" mass="18163">MPGVHIHENKLAVRRGDKLSQVAAHTSETDHEPNFAAVKVLTHTGSKTSRELVEAWSTDWNSINRCIDMAPATLSCICRVYTASAEVYTGGYPLLHSLPARPGPAGMRVHNAHRAELTRYTHTYTVTNRSTGISTNMDVQSYQAFLLRQKRWRNQARLRCSS</sequence>
<evidence type="ECO:0000313" key="1">
    <source>
        <dbReference type="EMBL" id="VDN45667.1"/>
    </source>
</evidence>
<name>A0A3P7PM19_DIBLA</name>
<keyword evidence="2" id="KW-1185">Reference proteome</keyword>
<evidence type="ECO:0000313" key="2">
    <source>
        <dbReference type="Proteomes" id="UP000281553"/>
    </source>
</evidence>
<accession>A0A3P7PM19</accession>
<dbReference type="EMBL" id="UYRU01118220">
    <property type="protein sequence ID" value="VDN45667.1"/>
    <property type="molecule type" value="Genomic_DNA"/>
</dbReference>
<organism evidence="1 2">
    <name type="scientific">Dibothriocephalus latus</name>
    <name type="common">Fish tapeworm</name>
    <name type="synonym">Diphyllobothrium latum</name>
    <dbReference type="NCBI Taxonomy" id="60516"/>
    <lineage>
        <taxon>Eukaryota</taxon>
        <taxon>Metazoa</taxon>
        <taxon>Spiralia</taxon>
        <taxon>Lophotrochozoa</taxon>
        <taxon>Platyhelminthes</taxon>
        <taxon>Cestoda</taxon>
        <taxon>Eucestoda</taxon>
        <taxon>Diphyllobothriidea</taxon>
        <taxon>Diphyllobothriidae</taxon>
        <taxon>Dibothriocephalus</taxon>
    </lineage>
</organism>
<feature type="non-terminal residue" evidence="1">
    <location>
        <position position="162"/>
    </location>
</feature>
<proteinExistence type="predicted"/>
<gene>
    <name evidence="1" type="ORF">DILT_LOCUS19670</name>
</gene>